<dbReference type="Pfam" id="PF01297">
    <property type="entry name" value="ZnuA"/>
    <property type="match status" value="1"/>
</dbReference>
<dbReference type="GO" id="GO:0030001">
    <property type="term" value="P:metal ion transport"/>
    <property type="evidence" value="ECO:0007669"/>
    <property type="project" value="InterPro"/>
</dbReference>
<dbReference type="EMBL" id="SACT01000004">
    <property type="protein sequence ID" value="RVT50984.1"/>
    <property type="molecule type" value="Genomic_DNA"/>
</dbReference>
<keyword evidence="4" id="KW-0479">Metal-binding</keyword>
<comment type="similarity">
    <text evidence="2 6">Belongs to the bacterial solute-binding protein 9 family.</text>
</comment>
<keyword evidence="9" id="KW-1185">Reference proteome</keyword>
<gene>
    <name evidence="8" type="ORF">ENE75_14410</name>
</gene>
<evidence type="ECO:0000256" key="7">
    <source>
        <dbReference type="SAM" id="SignalP"/>
    </source>
</evidence>
<feature type="chain" id="PRO_5018778322" evidence="7">
    <location>
        <begin position="24"/>
        <end position="302"/>
    </location>
</feature>
<evidence type="ECO:0000256" key="3">
    <source>
        <dbReference type="ARBA" id="ARBA00022448"/>
    </source>
</evidence>
<dbReference type="GO" id="GO:0007155">
    <property type="term" value="P:cell adhesion"/>
    <property type="evidence" value="ECO:0007669"/>
    <property type="project" value="InterPro"/>
</dbReference>
<dbReference type="InterPro" id="IPR050492">
    <property type="entry name" value="Bact_metal-bind_prot9"/>
</dbReference>
<accession>A0A3S3SBW3</accession>
<evidence type="ECO:0000313" key="8">
    <source>
        <dbReference type="EMBL" id="RVT50984.1"/>
    </source>
</evidence>
<proteinExistence type="inferred from homology"/>
<keyword evidence="3 6" id="KW-0813">Transport</keyword>
<evidence type="ECO:0000313" key="9">
    <source>
        <dbReference type="Proteomes" id="UP000288178"/>
    </source>
</evidence>
<dbReference type="SUPFAM" id="SSF53807">
    <property type="entry name" value="Helical backbone' metal receptor"/>
    <property type="match status" value="1"/>
</dbReference>
<comment type="subcellular location">
    <subcellularLocation>
        <location evidence="1">Cell envelope</location>
    </subcellularLocation>
</comment>
<dbReference type="Proteomes" id="UP000288178">
    <property type="component" value="Unassembled WGS sequence"/>
</dbReference>
<name>A0A3S3SBW3_9BURK</name>
<dbReference type="PANTHER" id="PTHR42953">
    <property type="entry name" value="HIGH-AFFINITY ZINC UPTAKE SYSTEM PROTEIN ZNUA-RELATED"/>
    <property type="match status" value="1"/>
</dbReference>
<feature type="signal peptide" evidence="7">
    <location>
        <begin position="1"/>
        <end position="23"/>
    </location>
</feature>
<evidence type="ECO:0000256" key="1">
    <source>
        <dbReference type="ARBA" id="ARBA00004196"/>
    </source>
</evidence>
<dbReference type="AlphaFoldDB" id="A0A3S3SBW3"/>
<dbReference type="InterPro" id="IPR006128">
    <property type="entry name" value="Lipoprotein_PsaA-like"/>
</dbReference>
<dbReference type="OrthoDB" id="9793396at2"/>
<sequence>MTIRLRLLLLALLLGLCGPWARAGDAPLPVVASFSILGDLVQQVGGDRVQVSLLVGPDSDAHAVQPTPSMARRVAGAVVLFSNGLGFEGWMDRFLRAAAFRGNHVVVSAGLTPRAAAGDHGHGHAHDVDPHAWQDVRHAIHYVARIADGLCAADAAHCAGHRARAEAATKRLQALHARIVAAWAAVPLDRRVVITTHEAFGYYGAAYGVRFLSAQGISSATEPTPRAVAALVRQVKTSGTRALFLERAGDPRLIERIARETGAVIGGTLYADALSAPGGPAASYEAMMDHNTQALLRAVEAR</sequence>
<evidence type="ECO:0000256" key="6">
    <source>
        <dbReference type="RuleBase" id="RU003512"/>
    </source>
</evidence>
<comment type="caution">
    <text evidence="8">The sequence shown here is derived from an EMBL/GenBank/DDBJ whole genome shotgun (WGS) entry which is preliminary data.</text>
</comment>
<dbReference type="PRINTS" id="PR00691">
    <property type="entry name" value="ADHESINB"/>
</dbReference>
<dbReference type="InterPro" id="IPR006129">
    <property type="entry name" value="AdhesinB"/>
</dbReference>
<dbReference type="GO" id="GO:0046872">
    <property type="term" value="F:metal ion binding"/>
    <property type="evidence" value="ECO:0007669"/>
    <property type="project" value="UniProtKB-KW"/>
</dbReference>
<dbReference type="InterPro" id="IPR006127">
    <property type="entry name" value="ZnuA-like"/>
</dbReference>
<evidence type="ECO:0000256" key="4">
    <source>
        <dbReference type="ARBA" id="ARBA00022723"/>
    </source>
</evidence>
<dbReference type="RefSeq" id="WP_128199010.1">
    <property type="nucleotide sequence ID" value="NZ_SACT01000004.1"/>
</dbReference>
<dbReference type="PANTHER" id="PTHR42953:SF1">
    <property type="entry name" value="METAL-BINDING PROTEIN HI_0362-RELATED"/>
    <property type="match status" value="1"/>
</dbReference>
<dbReference type="PRINTS" id="PR00690">
    <property type="entry name" value="ADHESNFAMILY"/>
</dbReference>
<organism evidence="8 9">
    <name type="scientific">Rubrivivax albus</name>
    <dbReference type="NCBI Taxonomy" id="2499835"/>
    <lineage>
        <taxon>Bacteria</taxon>
        <taxon>Pseudomonadati</taxon>
        <taxon>Pseudomonadota</taxon>
        <taxon>Betaproteobacteria</taxon>
        <taxon>Burkholderiales</taxon>
        <taxon>Sphaerotilaceae</taxon>
        <taxon>Rubrivivax</taxon>
    </lineage>
</organism>
<evidence type="ECO:0000256" key="5">
    <source>
        <dbReference type="ARBA" id="ARBA00022729"/>
    </source>
</evidence>
<reference evidence="8 9" key="1">
    <citation type="submission" date="2019-01" db="EMBL/GenBank/DDBJ databases">
        <authorList>
            <person name="Chen W.-M."/>
        </authorList>
    </citation>
    <scope>NUCLEOTIDE SEQUENCE [LARGE SCALE GENOMIC DNA]</scope>
    <source>
        <strain evidence="8 9">ICH-3</strain>
    </source>
</reference>
<protein>
    <submittedName>
        <fullName evidence="8">Metal ABC transporter substrate-binding protein</fullName>
    </submittedName>
</protein>
<dbReference type="GO" id="GO:0030313">
    <property type="term" value="C:cell envelope"/>
    <property type="evidence" value="ECO:0007669"/>
    <property type="project" value="UniProtKB-SubCell"/>
</dbReference>
<keyword evidence="5 7" id="KW-0732">Signal</keyword>
<evidence type="ECO:0000256" key="2">
    <source>
        <dbReference type="ARBA" id="ARBA00011028"/>
    </source>
</evidence>
<dbReference type="Gene3D" id="3.40.50.1980">
    <property type="entry name" value="Nitrogenase molybdenum iron protein domain"/>
    <property type="match status" value="2"/>
</dbReference>